<protein>
    <recommendedName>
        <fullName evidence="5">adenylate cyclase</fullName>
        <ecNumber evidence="5">4.6.1.1</ecNumber>
    </recommendedName>
</protein>
<evidence type="ECO:0000256" key="12">
    <source>
        <dbReference type="ARBA" id="ARBA00022998"/>
    </source>
</evidence>
<dbReference type="EMBL" id="JBBHLL010000004">
    <property type="protein sequence ID" value="KAK7834446.1"/>
    <property type="molecule type" value="Genomic_DNA"/>
</dbReference>
<keyword evidence="7" id="KW-0479">Metal-binding</keyword>
<keyword evidence="11 17" id="KW-1133">Transmembrane helix</keyword>
<evidence type="ECO:0000256" key="3">
    <source>
        <dbReference type="ARBA" id="ARBA00001946"/>
    </source>
</evidence>
<evidence type="ECO:0000256" key="17">
    <source>
        <dbReference type="SAM" id="Phobius"/>
    </source>
</evidence>
<evidence type="ECO:0000256" key="16">
    <source>
        <dbReference type="SAM" id="MobiDB-lite"/>
    </source>
</evidence>
<dbReference type="GO" id="GO:0004016">
    <property type="term" value="F:adenylate cyclase activity"/>
    <property type="evidence" value="ECO:0007669"/>
    <property type="project" value="UniProtKB-EC"/>
</dbReference>
<dbReference type="InterPro" id="IPR018297">
    <property type="entry name" value="A/G_cyclase_CS"/>
</dbReference>
<dbReference type="EC" id="4.6.1.1" evidence="5"/>
<dbReference type="GO" id="GO:0005524">
    <property type="term" value="F:ATP binding"/>
    <property type="evidence" value="ECO:0007669"/>
    <property type="project" value="UniProtKB-KW"/>
</dbReference>
<feature type="transmembrane region" description="Helical" evidence="17">
    <location>
        <begin position="341"/>
        <end position="363"/>
    </location>
</feature>
<evidence type="ECO:0000256" key="5">
    <source>
        <dbReference type="ARBA" id="ARBA00012201"/>
    </source>
</evidence>
<proteinExistence type="inferred from homology"/>
<evidence type="ECO:0000256" key="6">
    <source>
        <dbReference type="ARBA" id="ARBA00022692"/>
    </source>
</evidence>
<feature type="compositionally biased region" description="Polar residues" evidence="16">
    <location>
        <begin position="231"/>
        <end position="263"/>
    </location>
</feature>
<dbReference type="InterPro" id="IPR001054">
    <property type="entry name" value="A/G_cyclase"/>
</dbReference>
<dbReference type="SMART" id="SM00044">
    <property type="entry name" value="CYCc"/>
    <property type="match status" value="1"/>
</dbReference>
<evidence type="ECO:0000256" key="10">
    <source>
        <dbReference type="ARBA" id="ARBA00022842"/>
    </source>
</evidence>
<evidence type="ECO:0000313" key="19">
    <source>
        <dbReference type="EMBL" id="KAK7834446.1"/>
    </source>
</evidence>
<evidence type="ECO:0000259" key="18">
    <source>
        <dbReference type="PROSITE" id="PS50125"/>
    </source>
</evidence>
<feature type="transmembrane region" description="Helical" evidence="17">
    <location>
        <begin position="370"/>
        <end position="390"/>
    </location>
</feature>
<evidence type="ECO:0000256" key="13">
    <source>
        <dbReference type="ARBA" id="ARBA00023136"/>
    </source>
</evidence>
<feature type="domain" description="Guanylate cyclase" evidence="18">
    <location>
        <begin position="1"/>
        <end position="93"/>
    </location>
</feature>
<evidence type="ECO:0000256" key="8">
    <source>
        <dbReference type="ARBA" id="ARBA00022741"/>
    </source>
</evidence>
<dbReference type="InterPro" id="IPR029787">
    <property type="entry name" value="Nucleotide_cyclase"/>
</dbReference>
<dbReference type="PROSITE" id="PS50125">
    <property type="entry name" value="GUANYLATE_CYCLASE_2"/>
    <property type="match status" value="1"/>
</dbReference>
<dbReference type="GO" id="GO:0046872">
    <property type="term" value="F:metal ion binding"/>
    <property type="evidence" value="ECO:0007669"/>
    <property type="project" value="UniProtKB-KW"/>
</dbReference>
<dbReference type="GO" id="GO:0005886">
    <property type="term" value="C:plasma membrane"/>
    <property type="evidence" value="ECO:0007669"/>
    <property type="project" value="TreeGrafter"/>
</dbReference>
<evidence type="ECO:0000256" key="7">
    <source>
        <dbReference type="ARBA" id="ARBA00022723"/>
    </source>
</evidence>
<keyword evidence="13 17" id="KW-0472">Membrane</keyword>
<keyword evidence="8" id="KW-0547">Nucleotide-binding</keyword>
<reference evidence="19 20" key="1">
    <citation type="journal article" date="2023" name="bioRxiv">
        <title>Conserved and derived expression patterns and positive selection on dental genes reveal complex evolutionary context of ever-growing rodent molars.</title>
        <authorList>
            <person name="Calamari Z.T."/>
            <person name="Song A."/>
            <person name="Cohen E."/>
            <person name="Akter M."/>
            <person name="Roy R.D."/>
            <person name="Hallikas O."/>
            <person name="Christensen M.M."/>
            <person name="Li P."/>
            <person name="Marangoni P."/>
            <person name="Jernvall J."/>
            <person name="Klein O.D."/>
        </authorList>
    </citation>
    <scope>NUCLEOTIDE SEQUENCE [LARGE SCALE GENOMIC DNA]</scope>
    <source>
        <strain evidence="19">V071</strain>
    </source>
</reference>
<comment type="catalytic activity">
    <reaction evidence="1">
        <text>ATP = 3',5'-cyclic AMP + diphosphate</text>
        <dbReference type="Rhea" id="RHEA:15389"/>
        <dbReference type="ChEBI" id="CHEBI:30616"/>
        <dbReference type="ChEBI" id="CHEBI:33019"/>
        <dbReference type="ChEBI" id="CHEBI:58165"/>
        <dbReference type="EC" id="4.6.1.1"/>
    </reaction>
</comment>
<dbReference type="PANTHER" id="PTHR45627:SF26">
    <property type="entry name" value="ADENYLATE CYCLASE TYPE 1"/>
    <property type="match status" value="1"/>
</dbReference>
<evidence type="ECO:0000313" key="20">
    <source>
        <dbReference type="Proteomes" id="UP001488838"/>
    </source>
</evidence>
<dbReference type="GO" id="GO:0007189">
    <property type="term" value="P:adenylate cyclase-activating G protein-coupled receptor signaling pathway"/>
    <property type="evidence" value="ECO:0007669"/>
    <property type="project" value="TreeGrafter"/>
</dbReference>
<keyword evidence="9" id="KW-0067">ATP-binding</keyword>
<dbReference type="Pfam" id="PF00211">
    <property type="entry name" value="Guanylate_cyc"/>
    <property type="match status" value="1"/>
</dbReference>
<name>A0AAW0K7E7_MYOGA</name>
<gene>
    <name evidence="19" type="ORF">U0070_017632</name>
</gene>
<keyword evidence="10" id="KW-0460">Magnesium</keyword>
<evidence type="ECO:0000256" key="4">
    <source>
        <dbReference type="ARBA" id="ARBA00004141"/>
    </source>
</evidence>
<comment type="similarity">
    <text evidence="15">Belongs to the adenylyl cyclase class-4/guanylyl cyclase family.</text>
</comment>
<evidence type="ECO:0000256" key="15">
    <source>
        <dbReference type="RuleBase" id="RU000405"/>
    </source>
</evidence>
<sequence>MIGENHCRRIKILGDCYYCVSGLTQPKTDHAHCCVEMGLDMIDTITSVAEATEVDLNMRVGLHTGRVLCGVLGLRKWQYDVWSNDVTLANVMEAAGLPGKVHITKTTLACLNGDYEVEPGHGHERNTFLRTHNIETFFIVPSHRRKIFPGLILSDIKPAKRMKFKTVCYLLVQLMHCRKMFKAEIPFSNVMTCEDDDKRFRAPSPAVTLRGAASVESPAVTVEGHSQLGATISGTEGHSQHGATISGTEGHSQHGATISGTEGHSQHRRRALRTASEKLRNRSSFSTNVVYTTPGTRVNRYISRLLEARQTELEMADLNFFTLKYKHAEREQKYHQLQDEYFTSAVVLALILAALFGLVYLLIIPQSVAVLLLLVFSICFLVACILYLHITRVQVCLCVFYRCPVFSRVPDDPDSHCFVCIHSGLNLLSSPRMRDTGRLQQRRQFEAWLVVSEVGCLPWAWSSQSNSSLVVLAAGGRRTVLPALPCESAHHALLCCLVGTLPLAIFLRVSSLPKMILLSGLTTSYILVLELSGYTKVGGGALSGRSYEPIMAILLFSCTLALHARQVDVRLRLDYLWAAQQELRILLVHSDQAGGAPDDGIRKLLARNPGQLHFARVTPGNGKSLYGSCGIDRGLC</sequence>
<dbReference type="Proteomes" id="UP001488838">
    <property type="component" value="Unassembled WGS sequence"/>
</dbReference>
<dbReference type="GO" id="GO:0006171">
    <property type="term" value="P:cAMP biosynthetic process"/>
    <property type="evidence" value="ECO:0007669"/>
    <property type="project" value="UniProtKB-KW"/>
</dbReference>
<dbReference type="SUPFAM" id="SSF55073">
    <property type="entry name" value="Nucleotide cyclase"/>
    <property type="match status" value="1"/>
</dbReference>
<keyword evidence="20" id="KW-1185">Reference proteome</keyword>
<evidence type="ECO:0000256" key="11">
    <source>
        <dbReference type="ARBA" id="ARBA00022989"/>
    </source>
</evidence>
<evidence type="ECO:0000256" key="1">
    <source>
        <dbReference type="ARBA" id="ARBA00001593"/>
    </source>
</evidence>
<accession>A0AAW0K7E7</accession>
<dbReference type="CDD" id="cd07302">
    <property type="entry name" value="CHD"/>
    <property type="match status" value="1"/>
</dbReference>
<keyword evidence="14 15" id="KW-0456">Lyase</keyword>
<dbReference type="AlphaFoldDB" id="A0AAW0K7E7"/>
<feature type="region of interest" description="Disordered" evidence="16">
    <location>
        <begin position="231"/>
        <end position="277"/>
    </location>
</feature>
<evidence type="ECO:0000256" key="2">
    <source>
        <dbReference type="ARBA" id="ARBA00001936"/>
    </source>
</evidence>
<keyword evidence="6 17" id="KW-0812">Transmembrane</keyword>
<evidence type="ECO:0000256" key="14">
    <source>
        <dbReference type="ARBA" id="ARBA00023239"/>
    </source>
</evidence>
<organism evidence="19 20">
    <name type="scientific">Myodes glareolus</name>
    <name type="common">Bank vole</name>
    <name type="synonym">Clethrionomys glareolus</name>
    <dbReference type="NCBI Taxonomy" id="447135"/>
    <lineage>
        <taxon>Eukaryota</taxon>
        <taxon>Metazoa</taxon>
        <taxon>Chordata</taxon>
        <taxon>Craniata</taxon>
        <taxon>Vertebrata</taxon>
        <taxon>Euteleostomi</taxon>
        <taxon>Mammalia</taxon>
        <taxon>Eutheria</taxon>
        <taxon>Euarchontoglires</taxon>
        <taxon>Glires</taxon>
        <taxon>Rodentia</taxon>
        <taxon>Myomorpha</taxon>
        <taxon>Muroidea</taxon>
        <taxon>Cricetidae</taxon>
        <taxon>Arvicolinae</taxon>
        <taxon>Myodes</taxon>
    </lineage>
</organism>
<comment type="cofactor">
    <cofactor evidence="2">
        <name>Mn(2+)</name>
        <dbReference type="ChEBI" id="CHEBI:29035"/>
    </cofactor>
</comment>
<dbReference type="GO" id="GO:0035556">
    <property type="term" value="P:intracellular signal transduction"/>
    <property type="evidence" value="ECO:0007669"/>
    <property type="project" value="InterPro"/>
</dbReference>
<dbReference type="FunFam" id="3.30.70.1230:FF:000116">
    <property type="entry name" value="Uncharacterized protein"/>
    <property type="match status" value="1"/>
</dbReference>
<dbReference type="Gene3D" id="3.30.70.1230">
    <property type="entry name" value="Nucleotide cyclase"/>
    <property type="match status" value="1"/>
</dbReference>
<dbReference type="PROSITE" id="PS00452">
    <property type="entry name" value="GUANYLATE_CYCLASE_1"/>
    <property type="match status" value="1"/>
</dbReference>
<dbReference type="PANTHER" id="PTHR45627">
    <property type="entry name" value="ADENYLATE CYCLASE TYPE 1"/>
    <property type="match status" value="1"/>
</dbReference>
<comment type="caution">
    <text evidence="19">The sequence shown here is derived from an EMBL/GenBank/DDBJ whole genome shotgun (WGS) entry which is preliminary data.</text>
</comment>
<keyword evidence="12" id="KW-0115">cAMP biosynthesis</keyword>
<evidence type="ECO:0000256" key="9">
    <source>
        <dbReference type="ARBA" id="ARBA00022840"/>
    </source>
</evidence>
<comment type="subcellular location">
    <subcellularLocation>
        <location evidence="4">Membrane</location>
        <topology evidence="4">Multi-pass membrane protein</topology>
    </subcellularLocation>
</comment>
<comment type="cofactor">
    <cofactor evidence="3">
        <name>Mg(2+)</name>
        <dbReference type="ChEBI" id="CHEBI:18420"/>
    </cofactor>
</comment>